<evidence type="ECO:0000313" key="1">
    <source>
        <dbReference type="Proteomes" id="UP000790787"/>
    </source>
</evidence>
<name>A0AC58S360_TOBAC</name>
<dbReference type="Proteomes" id="UP000790787">
    <property type="component" value="Chromosome 1"/>
</dbReference>
<dbReference type="RefSeq" id="XP_075079388.1">
    <property type="nucleotide sequence ID" value="XM_075223287.1"/>
</dbReference>
<sequence length="212" mass="23832">MEILREKEGFVLSQRQFTLNLLKEFDFSGSTVSSPLDPYSKLCADDEPLLSDTSLYMHLVGKLNYLTNTHLDLSLDVICLSQFIQRLCLSYFTAGLRVLCYLCADPSLSDPLFDLIAFCDDDWAACKDSRRSVSVFSIMLGGAPISWKSKKQAPISLSSTEAEYRSMRRVTAQITWLVRLLVDLSSLSSLPIPIHSDSQATIHISRNPVFHE</sequence>
<organism evidence="1 2">
    <name type="scientific">Nicotiana tabacum</name>
    <name type="common">Common tobacco</name>
    <dbReference type="NCBI Taxonomy" id="4097"/>
    <lineage>
        <taxon>Eukaryota</taxon>
        <taxon>Viridiplantae</taxon>
        <taxon>Streptophyta</taxon>
        <taxon>Embryophyta</taxon>
        <taxon>Tracheophyta</taxon>
        <taxon>Spermatophyta</taxon>
        <taxon>Magnoliopsida</taxon>
        <taxon>eudicotyledons</taxon>
        <taxon>Gunneridae</taxon>
        <taxon>Pentapetalae</taxon>
        <taxon>asterids</taxon>
        <taxon>lamiids</taxon>
        <taxon>Solanales</taxon>
        <taxon>Solanaceae</taxon>
        <taxon>Nicotianoideae</taxon>
        <taxon>Nicotianeae</taxon>
        <taxon>Nicotiana</taxon>
    </lineage>
</organism>
<gene>
    <name evidence="2" type="primary">LOC142164761</name>
</gene>
<reference evidence="1" key="1">
    <citation type="journal article" date="2014" name="Nat. Commun.">
        <title>The tobacco genome sequence and its comparison with those of tomato and potato.</title>
        <authorList>
            <person name="Sierro N."/>
            <person name="Battey J.N."/>
            <person name="Ouadi S."/>
            <person name="Bakaher N."/>
            <person name="Bovet L."/>
            <person name="Willig A."/>
            <person name="Goepfert S."/>
            <person name="Peitsch M.C."/>
            <person name="Ivanov N.V."/>
        </authorList>
    </citation>
    <scope>NUCLEOTIDE SEQUENCE [LARGE SCALE GENOMIC DNA]</scope>
</reference>
<accession>A0AC58S360</accession>
<evidence type="ECO:0000313" key="2">
    <source>
        <dbReference type="RefSeq" id="XP_075079388.1"/>
    </source>
</evidence>
<protein>
    <submittedName>
        <fullName evidence="2">Secreted RxLR effector protein 161-like</fullName>
    </submittedName>
</protein>
<keyword evidence="1" id="KW-1185">Reference proteome</keyword>
<reference evidence="2" key="2">
    <citation type="submission" date="2025-08" db="UniProtKB">
        <authorList>
            <consortium name="RefSeq"/>
        </authorList>
    </citation>
    <scope>IDENTIFICATION</scope>
    <source>
        <tissue evidence="2">Leaf</tissue>
    </source>
</reference>
<proteinExistence type="predicted"/>